<comment type="function">
    <text evidence="2">Accessory subunit of the mitochondrial membrane respiratory chain NADH dehydrogenase (Complex I), that is believed not to be involved in catalysis. Complex I functions in the transfer of electrons from NADH to the respiratory chain. The immediate electron acceptor for the enzyme is believed to be ubiquinone.</text>
</comment>
<keyword evidence="2" id="KW-0472">Membrane</keyword>
<comment type="similarity">
    <text evidence="1 2">Belongs to the complex I NDUFA12 subunit family.</text>
</comment>
<dbReference type="InterPro" id="IPR007763">
    <property type="entry name" value="NDUFA12"/>
</dbReference>
<keyword evidence="2" id="KW-0679">Respiratory chain</keyword>
<dbReference type="GO" id="GO:0005743">
    <property type="term" value="C:mitochondrial inner membrane"/>
    <property type="evidence" value="ECO:0007669"/>
    <property type="project" value="UniProtKB-SubCell"/>
</dbReference>
<comment type="caution">
    <text evidence="3">The sequence shown here is derived from an EMBL/GenBank/DDBJ whole genome shotgun (WGS) entry which is preliminary data.</text>
</comment>
<evidence type="ECO:0000256" key="2">
    <source>
        <dbReference type="RuleBase" id="RU363103"/>
    </source>
</evidence>
<dbReference type="PANTHER" id="PTHR12910:SF2">
    <property type="entry name" value="NADH DEHYDROGENASE [UBIQUINONE] 1 ALPHA SUBCOMPLEX SUBUNIT 12"/>
    <property type="match status" value="1"/>
</dbReference>
<keyword evidence="2" id="KW-0249">Electron transport</keyword>
<accession>A0A9N8ZM48</accession>
<dbReference type="PANTHER" id="PTHR12910">
    <property type="entry name" value="NADH-UBIQUINONE OXIDOREDUCTASE SUBUNIT B17.2"/>
    <property type="match status" value="1"/>
</dbReference>
<dbReference type="GO" id="GO:0006979">
    <property type="term" value="P:response to oxidative stress"/>
    <property type="evidence" value="ECO:0007669"/>
    <property type="project" value="TreeGrafter"/>
</dbReference>
<dbReference type="GO" id="GO:0045271">
    <property type="term" value="C:respiratory chain complex I"/>
    <property type="evidence" value="ECO:0007669"/>
    <property type="project" value="InterPro"/>
</dbReference>
<reference evidence="3" key="1">
    <citation type="submission" date="2021-06" db="EMBL/GenBank/DDBJ databases">
        <authorList>
            <person name="Kallberg Y."/>
            <person name="Tangrot J."/>
            <person name="Rosling A."/>
        </authorList>
    </citation>
    <scope>NUCLEOTIDE SEQUENCE</scope>
    <source>
        <strain evidence="3">UK204</strain>
    </source>
</reference>
<name>A0A9N8ZM48_9GLOM</name>
<dbReference type="Pfam" id="PF05071">
    <property type="entry name" value="NDUFA12"/>
    <property type="match status" value="1"/>
</dbReference>
<proteinExistence type="inferred from homology"/>
<comment type="subcellular location">
    <subcellularLocation>
        <location evidence="2">Mitochondrion inner membrane</location>
        <topology evidence="2">Peripheral membrane protein</topology>
        <orientation evidence="2">Matrix side</orientation>
    </subcellularLocation>
</comment>
<keyword evidence="4" id="KW-1185">Reference proteome</keyword>
<dbReference type="Proteomes" id="UP000789570">
    <property type="component" value="Unassembled WGS sequence"/>
</dbReference>
<keyword evidence="2" id="KW-0999">Mitochondrion inner membrane</keyword>
<evidence type="ECO:0000313" key="4">
    <source>
        <dbReference type="Proteomes" id="UP000789570"/>
    </source>
</evidence>
<gene>
    <name evidence="3" type="ORF">FCALED_LOCUS3679</name>
</gene>
<dbReference type="OrthoDB" id="274641at2759"/>
<keyword evidence="2" id="KW-0813">Transport</keyword>
<sequence>MSSLTRTFKNFLKIGPRDYLRHMLYIGDTRAGTLDDRVLESDRVNSAYFSLLSEGRDRWVDYAKHYGDASQIPPEWHSWIHKITEDPPTIDPPPRPKYLSPFNENFTGTRKAFKTYSTTGPKILSWEPKVHQRID</sequence>
<dbReference type="AlphaFoldDB" id="A0A9N8ZM48"/>
<keyword evidence="2" id="KW-0496">Mitochondrion</keyword>
<evidence type="ECO:0000313" key="3">
    <source>
        <dbReference type="EMBL" id="CAG8500515.1"/>
    </source>
</evidence>
<protein>
    <recommendedName>
        <fullName evidence="2">NADH dehydrogenase [ubiquinone] 1 alpha subcomplex subunit</fullName>
    </recommendedName>
</protein>
<organism evidence="3 4">
    <name type="scientific">Funneliformis caledonium</name>
    <dbReference type="NCBI Taxonomy" id="1117310"/>
    <lineage>
        <taxon>Eukaryota</taxon>
        <taxon>Fungi</taxon>
        <taxon>Fungi incertae sedis</taxon>
        <taxon>Mucoromycota</taxon>
        <taxon>Glomeromycotina</taxon>
        <taxon>Glomeromycetes</taxon>
        <taxon>Glomerales</taxon>
        <taxon>Glomeraceae</taxon>
        <taxon>Funneliformis</taxon>
    </lineage>
</organism>
<evidence type="ECO:0000256" key="1">
    <source>
        <dbReference type="ARBA" id="ARBA00007355"/>
    </source>
</evidence>
<dbReference type="EMBL" id="CAJVPQ010000660">
    <property type="protein sequence ID" value="CAG8500515.1"/>
    <property type="molecule type" value="Genomic_DNA"/>
</dbReference>